<reference evidence="8 9" key="1">
    <citation type="journal article" date="2019" name="Int. J. Syst. Evol. Microbiol.">
        <title>The Global Catalogue of Microorganisms (GCM) 10K type strain sequencing project: providing services to taxonomists for standard genome sequencing and annotation.</title>
        <authorList>
            <consortium name="The Broad Institute Genomics Platform"/>
            <consortium name="The Broad Institute Genome Sequencing Center for Infectious Disease"/>
            <person name="Wu L."/>
            <person name="Ma J."/>
        </authorList>
    </citation>
    <scope>NUCLEOTIDE SEQUENCE [LARGE SCALE GENOMIC DNA]</scope>
    <source>
        <strain evidence="8 9">JCM 15577</strain>
    </source>
</reference>
<evidence type="ECO:0000313" key="9">
    <source>
        <dbReference type="Proteomes" id="UP001501690"/>
    </source>
</evidence>
<feature type="domain" description="ABC transporter" evidence="7">
    <location>
        <begin position="6"/>
        <end position="231"/>
    </location>
</feature>
<dbReference type="InterPro" id="IPR017871">
    <property type="entry name" value="ABC_transporter-like_CS"/>
</dbReference>
<keyword evidence="5 8" id="KW-0067">ATP-binding</keyword>
<dbReference type="GO" id="GO:0005524">
    <property type="term" value="F:ATP binding"/>
    <property type="evidence" value="ECO:0007669"/>
    <property type="project" value="UniProtKB-KW"/>
</dbReference>
<dbReference type="SMART" id="SM00382">
    <property type="entry name" value="AAA"/>
    <property type="match status" value="1"/>
</dbReference>
<evidence type="ECO:0000256" key="3">
    <source>
        <dbReference type="ARBA" id="ARBA00022448"/>
    </source>
</evidence>
<comment type="similarity">
    <text evidence="2">Belongs to the ABC transporter superfamily.</text>
</comment>
<comment type="caution">
    <text evidence="8">The sequence shown here is derived from an EMBL/GenBank/DDBJ whole genome shotgun (WGS) entry which is preliminary data.</text>
</comment>
<keyword evidence="6" id="KW-0046">Antibiotic resistance</keyword>
<dbReference type="PROSITE" id="PS00211">
    <property type="entry name" value="ABC_TRANSPORTER_1"/>
    <property type="match status" value="1"/>
</dbReference>
<keyword evidence="4" id="KW-0547">Nucleotide-binding</keyword>
<gene>
    <name evidence="8" type="ORF">GCM10009808_20270</name>
</gene>
<protein>
    <submittedName>
        <fullName evidence="8">ABC transporter ATP-binding protein</fullName>
    </submittedName>
</protein>
<dbReference type="CDD" id="cd03230">
    <property type="entry name" value="ABC_DR_subfamily_A"/>
    <property type="match status" value="1"/>
</dbReference>
<dbReference type="Proteomes" id="UP001501690">
    <property type="component" value="Unassembled WGS sequence"/>
</dbReference>
<sequence>MNSPALELTNLHKRYGRNVAVDSISLAVEPGTVFGLIGPNGAGKTTTLRMLLDIIRPSGGSARVLGEDPRVGGAALRRRIGYVPGELRMEGRVTGARLLEFYARVSGPVAPGRISGLADRLGCDLSRPVRTLSKGNKQKLGLIQAFMHDPPLLVLDEPTSGLDPLMQREFLGLVREARANGQTVLLSSHVLSEIQQAADKVAVLSAGSIVASGPVDALRLSALRRVRAVLAGTNADEVRVALAPLAPASPPQVDARDGRVVAHVDIEGDIDGLVKTLARFHVAELVIEEPDLEESVLRLYGTTAKEVD</sequence>
<dbReference type="PROSITE" id="PS50893">
    <property type="entry name" value="ABC_TRANSPORTER_2"/>
    <property type="match status" value="1"/>
</dbReference>
<evidence type="ECO:0000313" key="8">
    <source>
        <dbReference type="EMBL" id="GAA1702282.1"/>
    </source>
</evidence>
<dbReference type="Pfam" id="PF00005">
    <property type="entry name" value="ABC_tran"/>
    <property type="match status" value="1"/>
</dbReference>
<evidence type="ECO:0000256" key="6">
    <source>
        <dbReference type="ARBA" id="ARBA00023251"/>
    </source>
</evidence>
<dbReference type="InterPro" id="IPR003593">
    <property type="entry name" value="AAA+_ATPase"/>
</dbReference>
<dbReference type="PANTHER" id="PTHR42711">
    <property type="entry name" value="ABC TRANSPORTER ATP-BINDING PROTEIN"/>
    <property type="match status" value="1"/>
</dbReference>
<dbReference type="EMBL" id="BAAAPL010000002">
    <property type="protein sequence ID" value="GAA1702282.1"/>
    <property type="molecule type" value="Genomic_DNA"/>
</dbReference>
<evidence type="ECO:0000256" key="5">
    <source>
        <dbReference type="ARBA" id="ARBA00022840"/>
    </source>
</evidence>
<accession>A0ABN2IC80</accession>
<dbReference type="InterPro" id="IPR003439">
    <property type="entry name" value="ABC_transporter-like_ATP-bd"/>
</dbReference>
<evidence type="ECO:0000259" key="7">
    <source>
        <dbReference type="PROSITE" id="PS50893"/>
    </source>
</evidence>
<comment type="subcellular location">
    <subcellularLocation>
        <location evidence="1">Cell membrane</location>
        <topology evidence="1">Peripheral membrane protein</topology>
    </subcellularLocation>
</comment>
<evidence type="ECO:0000256" key="4">
    <source>
        <dbReference type="ARBA" id="ARBA00022741"/>
    </source>
</evidence>
<dbReference type="SUPFAM" id="SSF52540">
    <property type="entry name" value="P-loop containing nucleoside triphosphate hydrolases"/>
    <property type="match status" value="1"/>
</dbReference>
<dbReference type="InterPro" id="IPR050763">
    <property type="entry name" value="ABC_transporter_ATP-binding"/>
</dbReference>
<dbReference type="InterPro" id="IPR027417">
    <property type="entry name" value="P-loop_NTPase"/>
</dbReference>
<evidence type="ECO:0000256" key="1">
    <source>
        <dbReference type="ARBA" id="ARBA00004202"/>
    </source>
</evidence>
<proteinExistence type="inferred from homology"/>
<organism evidence="8 9">
    <name type="scientific">Microbacterium sediminicola</name>
    <dbReference type="NCBI Taxonomy" id="415210"/>
    <lineage>
        <taxon>Bacteria</taxon>
        <taxon>Bacillati</taxon>
        <taxon>Actinomycetota</taxon>
        <taxon>Actinomycetes</taxon>
        <taxon>Micrococcales</taxon>
        <taxon>Microbacteriaceae</taxon>
        <taxon>Microbacterium</taxon>
    </lineage>
</organism>
<dbReference type="PANTHER" id="PTHR42711:SF5">
    <property type="entry name" value="ABC TRANSPORTER ATP-BINDING PROTEIN NATA"/>
    <property type="match status" value="1"/>
</dbReference>
<dbReference type="Gene3D" id="3.40.50.300">
    <property type="entry name" value="P-loop containing nucleotide triphosphate hydrolases"/>
    <property type="match status" value="1"/>
</dbReference>
<dbReference type="RefSeq" id="WP_344072195.1">
    <property type="nucleotide sequence ID" value="NZ_BAAAPL010000002.1"/>
</dbReference>
<keyword evidence="3" id="KW-0813">Transport</keyword>
<keyword evidence="9" id="KW-1185">Reference proteome</keyword>
<evidence type="ECO:0000256" key="2">
    <source>
        <dbReference type="ARBA" id="ARBA00005417"/>
    </source>
</evidence>
<name>A0ABN2IC80_9MICO</name>